<feature type="transmembrane region" description="Helical" evidence="7">
    <location>
        <begin position="46"/>
        <end position="65"/>
    </location>
</feature>
<keyword evidence="5" id="KW-0233">DNA recombination</keyword>
<sequence>MRHRLINGLLWVNIEWQILTLFYGKSVILLFMFDSFFSFILADESFVKLSALLLLIFVCLVFFMLMHSYRKKALWESETAERSREVQMQMATLLKTQAEMQGRMQTMAEIFGQRQAELNKSLSEQLNGMTANLGQTLQVQTKSTYENLNRLQERLAVIDAAQNNIQSLAGQVVQLQAILSNKQTRGTFGQGRMEAIIADALPANAYVFQAVLSNGKRPDCLIHMPNKAPSLVVDAKFPLEAWNAMRKATSAQERQEAERQFRTDMEVHIRDIAQKYLISGETHDTAFLFVPSESIFATIYEDFESLVQKANRAHIIIVSPSLLMLSIQVVQTIMKDARMREQAHLIQSEVAKLMEDFGRMDTRIRALQKHFYKAGEDIEGILISSSKIMKRANRIETFQLKDNNSEPMEIKTSAQSQTLRLVDEE</sequence>
<evidence type="ECO:0000256" key="7">
    <source>
        <dbReference type="SAM" id="Phobius"/>
    </source>
</evidence>
<reference evidence="9" key="1">
    <citation type="submission" date="2013-11" db="EMBL/GenBank/DDBJ databases">
        <title>Genome sequencing of Bartonella spp. isolated from human blood.</title>
        <authorList>
            <person name="Raoult D."/>
        </authorList>
    </citation>
    <scope>NUCLEOTIDE SEQUENCE</scope>
    <source>
        <strain evidence="9">BM1374165</strain>
    </source>
</reference>
<evidence type="ECO:0000256" key="4">
    <source>
        <dbReference type="ARBA" id="ARBA00023054"/>
    </source>
</evidence>
<dbReference type="Proteomes" id="UP000019801">
    <property type="component" value="Chromosome I"/>
</dbReference>
<proteinExistence type="inferred from homology"/>
<keyword evidence="4" id="KW-0175">Coiled coil</keyword>
<organism evidence="8 9">
    <name type="scientific">Bartonella henselae</name>
    <name type="common">Rochalimaea henselae</name>
    <dbReference type="NCBI Taxonomy" id="38323"/>
    <lineage>
        <taxon>Bacteria</taxon>
        <taxon>Pseudomonadati</taxon>
        <taxon>Pseudomonadota</taxon>
        <taxon>Alphaproteobacteria</taxon>
        <taxon>Hyphomicrobiales</taxon>
        <taxon>Bartonellaceae</taxon>
        <taxon>Bartonella</taxon>
    </lineage>
</organism>
<keyword evidence="7" id="KW-0472">Membrane</keyword>
<keyword evidence="7" id="KW-0812">Transmembrane</keyword>
<comment type="function">
    <text evidence="1">Involved in DNA recombination.</text>
</comment>
<dbReference type="GO" id="GO:0006310">
    <property type="term" value="P:DNA recombination"/>
    <property type="evidence" value="ECO:0007669"/>
    <property type="project" value="UniProtKB-KW"/>
</dbReference>
<dbReference type="PANTHER" id="PTHR30563:SF0">
    <property type="entry name" value="DNA RECOMBINATION PROTEIN RMUC"/>
    <property type="match status" value="1"/>
</dbReference>
<dbReference type="PANTHER" id="PTHR30563">
    <property type="entry name" value="DNA RECOMBINATION PROTEIN RMUC"/>
    <property type="match status" value="1"/>
</dbReference>
<dbReference type="STRING" id="38323.BM1374165_00078"/>
<dbReference type="AlphaFoldDB" id="X5LY68"/>
<dbReference type="EMBL" id="HG969191">
    <property type="protein sequence ID" value="CDO46107.1"/>
    <property type="molecule type" value="Genomic_DNA"/>
</dbReference>
<evidence type="ECO:0000313" key="8">
    <source>
        <dbReference type="EMBL" id="CDO46107.1"/>
    </source>
</evidence>
<dbReference type="PATRIC" id="fig|38323.4.peg.87"/>
<evidence type="ECO:0000256" key="5">
    <source>
        <dbReference type="ARBA" id="ARBA00023172"/>
    </source>
</evidence>
<comment type="similarity">
    <text evidence="2">Belongs to the RmuC family.</text>
</comment>
<dbReference type="Pfam" id="PF02646">
    <property type="entry name" value="RmuC"/>
    <property type="match status" value="1"/>
</dbReference>
<dbReference type="KEGG" id="bhs:BM1374165_00078"/>
<feature type="region of interest" description="Disordered" evidence="6">
    <location>
        <begin position="406"/>
        <end position="425"/>
    </location>
</feature>
<protein>
    <recommendedName>
        <fullName evidence="3">DNA recombination protein RmuC homolog</fullName>
    </recommendedName>
</protein>
<feature type="transmembrane region" description="Helical" evidence="7">
    <location>
        <begin position="21"/>
        <end position="40"/>
    </location>
</feature>
<gene>
    <name evidence="8" type="ORF">BM1374165_00078</name>
</gene>
<accession>X5LY68</accession>
<evidence type="ECO:0000256" key="3">
    <source>
        <dbReference type="ARBA" id="ARBA00021840"/>
    </source>
</evidence>
<feature type="compositionally biased region" description="Polar residues" evidence="6">
    <location>
        <begin position="406"/>
        <end position="419"/>
    </location>
</feature>
<name>X5LY68_BARHN</name>
<dbReference type="InterPro" id="IPR003798">
    <property type="entry name" value="DNA_recombination_RmuC"/>
</dbReference>
<evidence type="ECO:0000256" key="2">
    <source>
        <dbReference type="ARBA" id="ARBA00009840"/>
    </source>
</evidence>
<keyword evidence="7" id="KW-1133">Transmembrane helix</keyword>
<evidence type="ECO:0000256" key="6">
    <source>
        <dbReference type="SAM" id="MobiDB-lite"/>
    </source>
</evidence>
<evidence type="ECO:0000313" key="9">
    <source>
        <dbReference type="Proteomes" id="UP000019801"/>
    </source>
</evidence>
<evidence type="ECO:0000256" key="1">
    <source>
        <dbReference type="ARBA" id="ARBA00003416"/>
    </source>
</evidence>